<dbReference type="KEGG" id="pda:103719528"/>
<dbReference type="Pfam" id="PF13499">
    <property type="entry name" value="EF-hand_7"/>
    <property type="match status" value="2"/>
</dbReference>
<dbReference type="Gene3D" id="1.10.238.10">
    <property type="entry name" value="EF-hand"/>
    <property type="match status" value="2"/>
</dbReference>
<dbReference type="FunFam" id="1.10.238.10:FF:000178">
    <property type="entry name" value="Calmodulin-2 A"/>
    <property type="match status" value="1"/>
</dbReference>
<keyword evidence="3" id="KW-0677">Repeat</keyword>
<dbReference type="OrthoDB" id="26525at2759"/>
<evidence type="ECO:0000259" key="6">
    <source>
        <dbReference type="PROSITE" id="PS50222"/>
    </source>
</evidence>
<comment type="function">
    <text evidence="1">Potential calcium sensor.</text>
</comment>
<dbReference type="PROSITE" id="PS50222">
    <property type="entry name" value="EF_HAND_2"/>
    <property type="match status" value="4"/>
</dbReference>
<evidence type="ECO:0000256" key="3">
    <source>
        <dbReference type="ARBA" id="ARBA00022737"/>
    </source>
</evidence>
<organism evidence="7 8">
    <name type="scientific">Phoenix dactylifera</name>
    <name type="common">Date palm</name>
    <dbReference type="NCBI Taxonomy" id="42345"/>
    <lineage>
        <taxon>Eukaryota</taxon>
        <taxon>Viridiplantae</taxon>
        <taxon>Streptophyta</taxon>
        <taxon>Embryophyta</taxon>
        <taxon>Tracheophyta</taxon>
        <taxon>Spermatophyta</taxon>
        <taxon>Magnoliopsida</taxon>
        <taxon>Liliopsida</taxon>
        <taxon>Arecaceae</taxon>
        <taxon>Coryphoideae</taxon>
        <taxon>Phoeniceae</taxon>
        <taxon>Phoenix</taxon>
    </lineage>
</organism>
<dbReference type="GO" id="GO:0005509">
    <property type="term" value="F:calcium ion binding"/>
    <property type="evidence" value="ECO:0007669"/>
    <property type="project" value="InterPro"/>
</dbReference>
<feature type="domain" description="EF-hand" evidence="6">
    <location>
        <begin position="158"/>
        <end position="193"/>
    </location>
</feature>
<dbReference type="CDD" id="cd00051">
    <property type="entry name" value="EFh"/>
    <property type="match status" value="2"/>
</dbReference>
<evidence type="ECO:0000313" key="7">
    <source>
        <dbReference type="Proteomes" id="UP000228380"/>
    </source>
</evidence>
<feature type="domain" description="EF-hand" evidence="6">
    <location>
        <begin position="196"/>
        <end position="231"/>
    </location>
</feature>
<evidence type="ECO:0000256" key="5">
    <source>
        <dbReference type="SAM" id="MobiDB-lite"/>
    </source>
</evidence>
<dbReference type="GO" id="GO:0043226">
    <property type="term" value="C:organelle"/>
    <property type="evidence" value="ECO:0007669"/>
    <property type="project" value="UniProtKB-ARBA"/>
</dbReference>
<evidence type="ECO:0000256" key="2">
    <source>
        <dbReference type="ARBA" id="ARBA00022723"/>
    </source>
</evidence>
<keyword evidence="7" id="KW-1185">Reference proteome</keyword>
<dbReference type="GeneID" id="103719528"/>
<dbReference type="InterPro" id="IPR039647">
    <property type="entry name" value="EF_hand_pair_protein_CML-like"/>
</dbReference>
<name>A0A8B7CV16_PHODC</name>
<dbReference type="PANTHER" id="PTHR10891">
    <property type="entry name" value="EF-HAND CALCIUM-BINDING DOMAIN CONTAINING PROTEIN"/>
    <property type="match status" value="1"/>
</dbReference>
<dbReference type="Proteomes" id="UP000228380">
    <property type="component" value="Chromosome 1"/>
</dbReference>
<dbReference type="SUPFAM" id="SSF47473">
    <property type="entry name" value="EF-hand"/>
    <property type="match status" value="1"/>
</dbReference>
<proteinExistence type="predicted"/>
<keyword evidence="2" id="KW-0479">Metal-binding</keyword>
<feature type="domain" description="EF-hand" evidence="6">
    <location>
        <begin position="99"/>
        <end position="134"/>
    </location>
</feature>
<sequence>MTALILFAILFTCGLINSYFFFHPSKVLEWLCSILHIASSTPKPKERAPKEEDREVVVNKVIFDKPDLETIFATFDKDGDGFITAKELEESLKKLGLFSTRNEITSMMERVDTNGDGLVDIEEFRELYDSIGRGRGLGRGGEDGDERGERSGEVEEEEEEMELRQAFDVFDENGDGLITVEELGLVLASLGLKRGATVEDCRDMIRKVDLDGDGMVNFEEFKKMMKCGKVF</sequence>
<dbReference type="InterPro" id="IPR002048">
    <property type="entry name" value="EF_hand_dom"/>
</dbReference>
<gene>
    <name evidence="8" type="primary">LOC103719528</name>
</gene>
<evidence type="ECO:0000256" key="4">
    <source>
        <dbReference type="ARBA" id="ARBA00022837"/>
    </source>
</evidence>
<dbReference type="AlphaFoldDB" id="A0A8B7CV16"/>
<reference evidence="7" key="1">
    <citation type="journal article" date="2019" name="Nat. Commun.">
        <title>Genome-wide association mapping of date palm fruit traits.</title>
        <authorList>
            <person name="Hazzouri K.M."/>
            <person name="Gros-Balthazard M."/>
            <person name="Flowers J.M."/>
            <person name="Copetti D."/>
            <person name="Lemansour A."/>
            <person name="Lebrun M."/>
            <person name="Masmoudi K."/>
            <person name="Ferrand S."/>
            <person name="Dhar M.I."/>
            <person name="Fresquez Z.A."/>
            <person name="Rosas U."/>
            <person name="Zhang J."/>
            <person name="Talag J."/>
            <person name="Lee S."/>
            <person name="Kudrna D."/>
            <person name="Powell R.F."/>
            <person name="Leitch I.J."/>
            <person name="Krueger R.R."/>
            <person name="Wing R.A."/>
            <person name="Amiri K.M.A."/>
            <person name="Purugganan M.D."/>
        </authorList>
    </citation>
    <scope>NUCLEOTIDE SEQUENCE [LARGE SCALE GENOMIC DNA]</scope>
    <source>
        <strain evidence="7">cv. Khalas</strain>
    </source>
</reference>
<dbReference type="InterPro" id="IPR018247">
    <property type="entry name" value="EF_Hand_1_Ca_BS"/>
</dbReference>
<protein>
    <submittedName>
        <fullName evidence="8">Calmodulin-like protein 7</fullName>
    </submittedName>
</protein>
<accession>A0A8B7CV16</accession>
<dbReference type="FunFam" id="1.10.238.10:FF:000089">
    <property type="entry name" value="calmodulin-like protein 3"/>
    <property type="match status" value="1"/>
</dbReference>
<evidence type="ECO:0000313" key="8">
    <source>
        <dbReference type="RefSeq" id="XP_008807043.1"/>
    </source>
</evidence>
<dbReference type="RefSeq" id="XP_008807043.1">
    <property type="nucleotide sequence ID" value="XM_008808821.3"/>
</dbReference>
<dbReference type="SMART" id="SM00054">
    <property type="entry name" value="EFh"/>
    <property type="match status" value="4"/>
</dbReference>
<evidence type="ECO:0000256" key="1">
    <source>
        <dbReference type="ARBA" id="ARBA00003291"/>
    </source>
</evidence>
<dbReference type="PROSITE" id="PS00018">
    <property type="entry name" value="EF_HAND_1"/>
    <property type="match status" value="4"/>
</dbReference>
<feature type="region of interest" description="Disordered" evidence="5">
    <location>
        <begin position="135"/>
        <end position="158"/>
    </location>
</feature>
<reference evidence="8" key="2">
    <citation type="submission" date="2025-08" db="UniProtKB">
        <authorList>
            <consortium name="RefSeq"/>
        </authorList>
    </citation>
    <scope>IDENTIFICATION</scope>
    <source>
        <tissue evidence="8">Young leaves</tissue>
    </source>
</reference>
<dbReference type="InterPro" id="IPR011992">
    <property type="entry name" value="EF-hand-dom_pair"/>
</dbReference>
<feature type="domain" description="EF-hand" evidence="6">
    <location>
        <begin position="63"/>
        <end position="98"/>
    </location>
</feature>
<keyword evidence="4" id="KW-0106">Calcium</keyword>